<proteinExistence type="predicted"/>
<dbReference type="Proteomes" id="UP001164539">
    <property type="component" value="Chromosome 8"/>
</dbReference>
<accession>A0ACC1XM50</accession>
<sequence>MLDTGTIRTIVGIIGNVISLGLFLSPIPTMVKIAKQKSVGNFKPDPYTATVLNCAMWVFYGLPIVHPDSTLVITINGAGFVIELVYVTIFLIYSNWTKRRKIVIALILEAIFIAVMVFVTLFFFQTTKDRSMIVGLVCVVFNIIMYAAPLTVMKMVIQTKSVKYLPLPLALANLCNGAIWAIYALLRFDPYVLIPNGLGTISGLVQLILYGVFYKTTNWDDNDEEYNKGGKSEVQLTDV</sequence>
<keyword evidence="2" id="KW-1185">Reference proteome</keyword>
<protein>
    <submittedName>
        <fullName evidence="1">Bidirectional sugar transporter SWEET</fullName>
    </submittedName>
</protein>
<evidence type="ECO:0000313" key="1">
    <source>
        <dbReference type="EMBL" id="KAJ4712310.1"/>
    </source>
</evidence>
<name>A0ACC1XM50_MELAZ</name>
<keyword evidence="1" id="KW-0813">Transport</keyword>
<dbReference type="EMBL" id="CM051401">
    <property type="protein sequence ID" value="KAJ4712310.1"/>
    <property type="molecule type" value="Genomic_DNA"/>
</dbReference>
<keyword evidence="1" id="KW-0762">Sugar transport</keyword>
<organism evidence="1 2">
    <name type="scientific">Melia azedarach</name>
    <name type="common">Chinaberry tree</name>
    <dbReference type="NCBI Taxonomy" id="155640"/>
    <lineage>
        <taxon>Eukaryota</taxon>
        <taxon>Viridiplantae</taxon>
        <taxon>Streptophyta</taxon>
        <taxon>Embryophyta</taxon>
        <taxon>Tracheophyta</taxon>
        <taxon>Spermatophyta</taxon>
        <taxon>Magnoliopsida</taxon>
        <taxon>eudicotyledons</taxon>
        <taxon>Gunneridae</taxon>
        <taxon>Pentapetalae</taxon>
        <taxon>rosids</taxon>
        <taxon>malvids</taxon>
        <taxon>Sapindales</taxon>
        <taxon>Meliaceae</taxon>
        <taxon>Melia</taxon>
    </lineage>
</organism>
<comment type="caution">
    <text evidence="1">The sequence shown here is derived from an EMBL/GenBank/DDBJ whole genome shotgun (WGS) entry which is preliminary data.</text>
</comment>
<evidence type="ECO:0000313" key="2">
    <source>
        <dbReference type="Proteomes" id="UP001164539"/>
    </source>
</evidence>
<gene>
    <name evidence="1" type="ORF">OWV82_014574</name>
</gene>
<reference evidence="1 2" key="1">
    <citation type="journal article" date="2023" name="Science">
        <title>Complex scaffold remodeling in plant triterpene biosynthesis.</title>
        <authorList>
            <person name="De La Pena R."/>
            <person name="Hodgson H."/>
            <person name="Liu J.C."/>
            <person name="Stephenson M.J."/>
            <person name="Martin A.C."/>
            <person name="Owen C."/>
            <person name="Harkess A."/>
            <person name="Leebens-Mack J."/>
            <person name="Jimenez L.E."/>
            <person name="Osbourn A."/>
            <person name="Sattely E.S."/>
        </authorList>
    </citation>
    <scope>NUCLEOTIDE SEQUENCE [LARGE SCALE GENOMIC DNA]</scope>
    <source>
        <strain evidence="2">cv. JPN11</strain>
        <tissue evidence="1">Leaf</tissue>
    </source>
</reference>